<evidence type="ECO:0000313" key="3">
    <source>
        <dbReference type="Proteomes" id="UP000324233"/>
    </source>
</evidence>
<feature type="compositionally biased region" description="Basic and acidic residues" evidence="1">
    <location>
        <begin position="110"/>
        <end position="124"/>
    </location>
</feature>
<feature type="region of interest" description="Disordered" evidence="1">
    <location>
        <begin position="105"/>
        <end position="124"/>
    </location>
</feature>
<dbReference type="Proteomes" id="UP000324233">
    <property type="component" value="Chromosome"/>
</dbReference>
<dbReference type="AlphaFoldDB" id="A0A5B9W9X9"/>
<proteinExistence type="predicted"/>
<name>A0A5B9W9X9_9BACT</name>
<reference evidence="2 3" key="1">
    <citation type="submission" date="2019-08" db="EMBL/GenBank/DDBJ databases">
        <title>Deep-cultivation of Planctomycetes and their phenomic and genomic characterization uncovers novel biology.</title>
        <authorList>
            <person name="Wiegand S."/>
            <person name="Jogler M."/>
            <person name="Boedeker C."/>
            <person name="Pinto D."/>
            <person name="Vollmers J."/>
            <person name="Rivas-Marin E."/>
            <person name="Kohn T."/>
            <person name="Peeters S.H."/>
            <person name="Heuer A."/>
            <person name="Rast P."/>
            <person name="Oberbeckmann S."/>
            <person name="Bunk B."/>
            <person name="Jeske O."/>
            <person name="Meyerdierks A."/>
            <person name="Storesund J.E."/>
            <person name="Kallscheuer N."/>
            <person name="Luecker S."/>
            <person name="Lage O.M."/>
            <person name="Pohl T."/>
            <person name="Merkel B.J."/>
            <person name="Hornburger P."/>
            <person name="Mueller R.-W."/>
            <person name="Bruemmer F."/>
            <person name="Labrenz M."/>
            <person name="Spormann A.M."/>
            <person name="Op den Camp H."/>
            <person name="Overmann J."/>
            <person name="Amann R."/>
            <person name="Jetten M.S.M."/>
            <person name="Mascher T."/>
            <person name="Medema M.H."/>
            <person name="Devos D.P."/>
            <person name="Kaster A.-K."/>
            <person name="Ovreas L."/>
            <person name="Rohde M."/>
            <person name="Galperin M.Y."/>
            <person name="Jogler C."/>
        </authorList>
    </citation>
    <scope>NUCLEOTIDE SEQUENCE [LARGE SCALE GENOMIC DNA]</scope>
    <source>
        <strain evidence="2 3">OJF2</strain>
    </source>
</reference>
<evidence type="ECO:0000256" key="1">
    <source>
        <dbReference type="SAM" id="MobiDB-lite"/>
    </source>
</evidence>
<protein>
    <submittedName>
        <fullName evidence="2">Uncharacterized protein</fullName>
    </submittedName>
</protein>
<organism evidence="2 3">
    <name type="scientific">Aquisphaera giovannonii</name>
    <dbReference type="NCBI Taxonomy" id="406548"/>
    <lineage>
        <taxon>Bacteria</taxon>
        <taxon>Pseudomonadati</taxon>
        <taxon>Planctomycetota</taxon>
        <taxon>Planctomycetia</taxon>
        <taxon>Isosphaerales</taxon>
        <taxon>Isosphaeraceae</taxon>
        <taxon>Aquisphaera</taxon>
    </lineage>
</organism>
<dbReference type="EMBL" id="CP042997">
    <property type="protein sequence ID" value="QEH37049.1"/>
    <property type="molecule type" value="Genomic_DNA"/>
</dbReference>
<accession>A0A5B9W9X9</accession>
<keyword evidence="3" id="KW-1185">Reference proteome</keyword>
<sequence>MAVAGVGWVEDNLMNDQSIRAGRAAGSDETGPTRRFYVRAGSINAVRRALHRAPGGAKVVGRYDRETIECQHTMNSLSYGRHWPVIHSRLEKCGLRVVAAPLPIIEGDGGEERPGHHDAGSDGR</sequence>
<evidence type="ECO:0000313" key="2">
    <source>
        <dbReference type="EMBL" id="QEH37049.1"/>
    </source>
</evidence>
<gene>
    <name evidence="2" type="ORF">OJF2_56340</name>
</gene>
<dbReference type="KEGG" id="agv:OJF2_56340"/>